<protein>
    <recommendedName>
        <fullName evidence="3">Secreted protein</fullName>
    </recommendedName>
</protein>
<keyword evidence="2" id="KW-1185">Reference proteome</keyword>
<evidence type="ECO:0000313" key="1">
    <source>
        <dbReference type="EMBL" id="KAL2782476.1"/>
    </source>
</evidence>
<evidence type="ECO:0000313" key="2">
    <source>
        <dbReference type="Proteomes" id="UP001610563"/>
    </source>
</evidence>
<comment type="caution">
    <text evidence="1">The sequence shown here is derived from an EMBL/GenBank/DDBJ whole genome shotgun (WGS) entry which is preliminary data.</text>
</comment>
<gene>
    <name evidence="1" type="ORF">BJX66DRAFT_320623</name>
</gene>
<sequence length="130" mass="14866">MLRSAPRFLVKTLTASLKFVGATFSLFLLQLNKLAPRGQVLNVHYSTCTTRARLSCILWLKRAFSVQCSPWWFFVIRISRQKVLDMLQECLDPHSSNKPLGHFLVLQSLQRVTILRPGGTPPHLVQYSPM</sequence>
<proteinExistence type="predicted"/>
<dbReference type="EMBL" id="JBFTWV010000418">
    <property type="protein sequence ID" value="KAL2782476.1"/>
    <property type="molecule type" value="Genomic_DNA"/>
</dbReference>
<organism evidence="1 2">
    <name type="scientific">Aspergillus keveii</name>
    <dbReference type="NCBI Taxonomy" id="714993"/>
    <lineage>
        <taxon>Eukaryota</taxon>
        <taxon>Fungi</taxon>
        <taxon>Dikarya</taxon>
        <taxon>Ascomycota</taxon>
        <taxon>Pezizomycotina</taxon>
        <taxon>Eurotiomycetes</taxon>
        <taxon>Eurotiomycetidae</taxon>
        <taxon>Eurotiales</taxon>
        <taxon>Aspergillaceae</taxon>
        <taxon>Aspergillus</taxon>
        <taxon>Aspergillus subgen. Nidulantes</taxon>
    </lineage>
</organism>
<accession>A0ABR4FGW8</accession>
<dbReference type="Proteomes" id="UP001610563">
    <property type="component" value="Unassembled WGS sequence"/>
</dbReference>
<evidence type="ECO:0008006" key="3">
    <source>
        <dbReference type="Google" id="ProtNLM"/>
    </source>
</evidence>
<reference evidence="1 2" key="1">
    <citation type="submission" date="2024-07" db="EMBL/GenBank/DDBJ databases">
        <title>Section-level genome sequencing and comparative genomics of Aspergillus sections Usti and Cavernicolus.</title>
        <authorList>
            <consortium name="Lawrence Berkeley National Laboratory"/>
            <person name="Nybo J.L."/>
            <person name="Vesth T.C."/>
            <person name="Theobald S."/>
            <person name="Frisvad J.C."/>
            <person name="Larsen T.O."/>
            <person name="Kjaerboelling I."/>
            <person name="Rothschild-Mancinelli K."/>
            <person name="Lyhne E.K."/>
            <person name="Kogle M.E."/>
            <person name="Barry K."/>
            <person name="Clum A."/>
            <person name="Na H."/>
            <person name="Ledsgaard L."/>
            <person name="Lin J."/>
            <person name="Lipzen A."/>
            <person name="Kuo A."/>
            <person name="Riley R."/>
            <person name="Mondo S."/>
            <person name="Labutti K."/>
            <person name="Haridas S."/>
            <person name="Pangalinan J."/>
            <person name="Salamov A.A."/>
            <person name="Simmons B.A."/>
            <person name="Magnuson J.K."/>
            <person name="Chen J."/>
            <person name="Drula E."/>
            <person name="Henrissat B."/>
            <person name="Wiebenga A."/>
            <person name="Lubbers R.J."/>
            <person name="Gomes A.C."/>
            <person name="Makela M.R."/>
            <person name="Stajich J."/>
            <person name="Grigoriev I.V."/>
            <person name="Mortensen U.H."/>
            <person name="De Vries R.P."/>
            <person name="Baker S.E."/>
            <person name="Andersen M.R."/>
        </authorList>
    </citation>
    <scope>NUCLEOTIDE SEQUENCE [LARGE SCALE GENOMIC DNA]</scope>
    <source>
        <strain evidence="1 2">CBS 209.92</strain>
    </source>
</reference>
<name>A0ABR4FGW8_9EURO</name>